<dbReference type="Gene3D" id="3.30.870.10">
    <property type="entry name" value="Endonuclease Chain A"/>
    <property type="match status" value="1"/>
</dbReference>
<name>A0A117R9I1_9ACTN</name>
<organism evidence="2 3">
    <name type="scientific">Streptomyces griseoruber</name>
    <dbReference type="NCBI Taxonomy" id="1943"/>
    <lineage>
        <taxon>Bacteria</taxon>
        <taxon>Bacillati</taxon>
        <taxon>Actinomycetota</taxon>
        <taxon>Actinomycetes</taxon>
        <taxon>Kitasatosporales</taxon>
        <taxon>Streptomycetaceae</taxon>
        <taxon>Streptomyces</taxon>
    </lineage>
</organism>
<dbReference type="AlphaFoldDB" id="A0A117R9I1"/>
<comment type="caution">
    <text evidence="2">The sequence shown here is derived from an EMBL/GenBank/DDBJ whole genome shotgun (WGS) entry which is preliminary data.</text>
</comment>
<evidence type="ECO:0000313" key="3">
    <source>
        <dbReference type="Proteomes" id="UP000052982"/>
    </source>
</evidence>
<dbReference type="SUPFAM" id="SSF56024">
    <property type="entry name" value="Phospholipase D/nuclease"/>
    <property type="match status" value="1"/>
</dbReference>
<sequence>MRRITTVGAGETRQLTDLLQNLLVSELLAPSSRLWVLSPWISDIVVIDNASGQFKSVLPALPARPIRLTEVLIELARRGSDVRVIMRDEPRNAVTGQRLTDLAPVGPRPILLIRNTLHDKGMVSDRFHVHGSMNFTFFGQRVNQEGVTVVSDPDQIARAWVEYQNRYLLP</sequence>
<dbReference type="RefSeq" id="WP_055632414.1">
    <property type="nucleotide sequence ID" value="NZ_KQ948776.1"/>
</dbReference>
<dbReference type="EMBL" id="LMWW01000053">
    <property type="protein sequence ID" value="KUN78510.1"/>
    <property type="molecule type" value="Genomic_DNA"/>
</dbReference>
<dbReference type="STRING" id="1943.AQJ64_31560"/>
<accession>A0A117R9I1</accession>
<protein>
    <recommendedName>
        <fullName evidence="1">Phospholipase D-like domain-containing protein</fullName>
    </recommendedName>
</protein>
<dbReference type="Pfam" id="PF13091">
    <property type="entry name" value="PLDc_2"/>
    <property type="match status" value="1"/>
</dbReference>
<evidence type="ECO:0000313" key="2">
    <source>
        <dbReference type="EMBL" id="KUN78510.1"/>
    </source>
</evidence>
<proteinExistence type="predicted"/>
<gene>
    <name evidence="2" type="ORF">AQJ64_31560</name>
</gene>
<dbReference type="OrthoDB" id="8441577at2"/>
<dbReference type="Proteomes" id="UP000052982">
    <property type="component" value="Unassembled WGS sequence"/>
</dbReference>
<feature type="domain" description="Phospholipase D-like" evidence="1">
    <location>
        <begin position="46"/>
        <end position="162"/>
    </location>
</feature>
<dbReference type="InterPro" id="IPR025202">
    <property type="entry name" value="PLD-like_dom"/>
</dbReference>
<evidence type="ECO:0000259" key="1">
    <source>
        <dbReference type="Pfam" id="PF13091"/>
    </source>
</evidence>
<reference evidence="2 3" key="1">
    <citation type="submission" date="2015-10" db="EMBL/GenBank/DDBJ databases">
        <title>Draft genome sequence of Streptomyces griseoruber DSM 40281, type strain for the species Streptomyces griseoruber.</title>
        <authorList>
            <person name="Ruckert C."/>
            <person name="Winkler A."/>
            <person name="Kalinowski J."/>
            <person name="Kampfer P."/>
            <person name="Glaeser S."/>
        </authorList>
    </citation>
    <scope>NUCLEOTIDE SEQUENCE [LARGE SCALE GENOMIC DNA]</scope>
    <source>
        <strain evidence="2 3">DSM 40281</strain>
    </source>
</reference>
<dbReference type="NCBIfam" id="NF041068">
    <property type="entry name" value="DpdK"/>
    <property type="match status" value="1"/>
</dbReference>
<keyword evidence="3" id="KW-1185">Reference proteome</keyword>